<dbReference type="EMBL" id="JAUNZN010000002">
    <property type="protein sequence ID" value="KAK4827456.1"/>
    <property type="molecule type" value="Genomic_DNA"/>
</dbReference>
<sequence>MVRGLENMIYKERLRAQPDQLGAEKAKRKLWLNTTTLNLYSLSLKPLLLDLALVSRHSTPGVASSLVRRCVQFWSPQFKEDTDRLDRVQRRATKMIKRLENLPYEDRLRRSFLLGEEKARGNLTTVSQYLKGDYKDGGSLITGSHMEKTYSNGCKLHWERFHLYVRKEFFTVRTTNHWNNLPRDVGESPSLEVFKM</sequence>
<protein>
    <submittedName>
        <fullName evidence="1">Uncharacterized protein</fullName>
    </submittedName>
</protein>
<evidence type="ECO:0000313" key="1">
    <source>
        <dbReference type="EMBL" id="KAK4827456.1"/>
    </source>
</evidence>
<proteinExistence type="predicted"/>
<name>A0AAN7NMA1_MYCAM</name>
<dbReference type="Proteomes" id="UP001333110">
    <property type="component" value="Unassembled WGS sequence"/>
</dbReference>
<organism evidence="1 2">
    <name type="scientific">Mycteria americana</name>
    <name type="common">Wood stork</name>
    <dbReference type="NCBI Taxonomy" id="33587"/>
    <lineage>
        <taxon>Eukaryota</taxon>
        <taxon>Metazoa</taxon>
        <taxon>Chordata</taxon>
        <taxon>Craniata</taxon>
        <taxon>Vertebrata</taxon>
        <taxon>Euteleostomi</taxon>
        <taxon>Archelosauria</taxon>
        <taxon>Archosauria</taxon>
        <taxon>Dinosauria</taxon>
        <taxon>Saurischia</taxon>
        <taxon>Theropoda</taxon>
        <taxon>Coelurosauria</taxon>
        <taxon>Aves</taxon>
        <taxon>Neognathae</taxon>
        <taxon>Neoaves</taxon>
        <taxon>Aequornithes</taxon>
        <taxon>Ciconiiformes</taxon>
        <taxon>Ciconiidae</taxon>
        <taxon>Mycteria</taxon>
    </lineage>
</organism>
<gene>
    <name evidence="1" type="ORF">QYF61_018177</name>
</gene>
<dbReference type="PANTHER" id="PTHR33332">
    <property type="entry name" value="REVERSE TRANSCRIPTASE DOMAIN-CONTAINING PROTEIN"/>
    <property type="match status" value="1"/>
</dbReference>
<evidence type="ECO:0000313" key="2">
    <source>
        <dbReference type="Proteomes" id="UP001333110"/>
    </source>
</evidence>
<keyword evidence="2" id="KW-1185">Reference proteome</keyword>
<comment type="caution">
    <text evidence="1">The sequence shown here is derived from an EMBL/GenBank/DDBJ whole genome shotgun (WGS) entry which is preliminary data.</text>
</comment>
<dbReference type="AlphaFoldDB" id="A0AAN7NMA1"/>
<accession>A0AAN7NMA1</accession>
<reference evidence="1 2" key="1">
    <citation type="journal article" date="2023" name="J. Hered.">
        <title>Chromosome-level genome of the wood stork (Mycteria americana) provides insight into avian chromosome evolution.</title>
        <authorList>
            <person name="Flamio R. Jr."/>
            <person name="Ramstad K.M."/>
        </authorList>
    </citation>
    <scope>NUCLEOTIDE SEQUENCE [LARGE SCALE GENOMIC DNA]</scope>
    <source>
        <strain evidence="1">JAX WOST 10</strain>
    </source>
</reference>